<feature type="chain" id="PRO_5017099011" evidence="2">
    <location>
        <begin position="29"/>
        <end position="469"/>
    </location>
</feature>
<dbReference type="OrthoDB" id="5755240at2"/>
<dbReference type="GO" id="GO:0016020">
    <property type="term" value="C:membrane"/>
    <property type="evidence" value="ECO:0007669"/>
    <property type="project" value="InterPro"/>
</dbReference>
<evidence type="ECO:0000256" key="2">
    <source>
        <dbReference type="RuleBase" id="RU363072"/>
    </source>
</evidence>
<dbReference type="Pfam" id="PF04966">
    <property type="entry name" value="OprB"/>
    <property type="match status" value="1"/>
</dbReference>
<keyword evidence="5" id="KW-1185">Reference proteome</keyword>
<proteinExistence type="inferred from homology"/>
<gene>
    <name evidence="4" type="ORF">D3F03_16855</name>
</gene>
<dbReference type="Proteomes" id="UP000266302">
    <property type="component" value="Unassembled WGS sequence"/>
</dbReference>
<dbReference type="Gene3D" id="2.40.160.180">
    <property type="entry name" value="Carbohydrate-selective porin OprB"/>
    <property type="match status" value="1"/>
</dbReference>
<dbReference type="RefSeq" id="WP_119110591.1">
    <property type="nucleotide sequence ID" value="NZ_QXJC01000014.1"/>
</dbReference>
<dbReference type="AlphaFoldDB" id="A0A398C641"/>
<evidence type="ECO:0000256" key="3">
    <source>
        <dbReference type="SAM" id="Coils"/>
    </source>
</evidence>
<dbReference type="EMBL" id="QXJC01000014">
    <property type="protein sequence ID" value="RID96901.1"/>
    <property type="molecule type" value="Genomic_DNA"/>
</dbReference>
<dbReference type="InterPro" id="IPR007049">
    <property type="entry name" value="Carb-sel_porin_OprB"/>
</dbReference>
<feature type="coiled-coil region" evidence="3">
    <location>
        <begin position="32"/>
        <end position="66"/>
    </location>
</feature>
<sequence length="469" mass="49659">MRRKLPAHKAVALAAALCAATLPLASEAATDSDALMAQVKALADRVERLEAQNAQLRTALESDRISENEPELATRLKAVEAQQDALKGPASKLADALGGIRVEGSLTGMVQQTGRSSLADPGSSGSRANYRGDVAATLPGGDFGANKGKVFLHARFGQGDGLALRPTYTGTANTTAFAGNDTDDTQFTVAQAWYQLEVPLDQKASDKAVFTVGKIDPFAFFDQNAIADDETRRFANNVFVHNPLLDSGGDTGADHFGFAPGAIAAYENSSEKTMPWGTSLGVFGSGDGANFRGSSGKPFVIAQAWVSPRINHLPGTYRVYAWSNARGTDFDGSQARHAGMGLSMDQRVTDELTLFGRYGHQTSGHVLFNGAFTIGGELDGSAWRRGSDGLGLAFGMLRTSGRYASASAADPANYGFAARGSERIGELYYRMHLNDHVEITPSLQYISRPAANPDAKGIALVGLRARVGF</sequence>
<keyword evidence="3" id="KW-0175">Coiled coil</keyword>
<accession>A0A398C641</accession>
<comment type="caution">
    <text evidence="4">The sequence shown here is derived from an EMBL/GenBank/DDBJ whole genome shotgun (WGS) entry which is preliminary data.</text>
</comment>
<evidence type="ECO:0000313" key="4">
    <source>
        <dbReference type="EMBL" id="RID96901.1"/>
    </source>
</evidence>
<keyword evidence="2" id="KW-0732">Signal</keyword>
<dbReference type="GO" id="GO:0015288">
    <property type="term" value="F:porin activity"/>
    <property type="evidence" value="ECO:0007669"/>
    <property type="project" value="InterPro"/>
</dbReference>
<comment type="similarity">
    <text evidence="1 2">Belongs to the OprB family.</text>
</comment>
<evidence type="ECO:0000313" key="5">
    <source>
        <dbReference type="Proteomes" id="UP000266302"/>
    </source>
</evidence>
<dbReference type="InterPro" id="IPR038673">
    <property type="entry name" value="OprB_sf"/>
</dbReference>
<organism evidence="4 5">
    <name type="scientific">Simplicispira hankyongi</name>
    <dbReference type="NCBI Taxonomy" id="2315688"/>
    <lineage>
        <taxon>Bacteria</taxon>
        <taxon>Pseudomonadati</taxon>
        <taxon>Pseudomonadota</taxon>
        <taxon>Betaproteobacteria</taxon>
        <taxon>Burkholderiales</taxon>
        <taxon>Comamonadaceae</taxon>
        <taxon>Simplicispira</taxon>
    </lineage>
</organism>
<reference evidence="4 5" key="1">
    <citation type="submission" date="2018-09" db="EMBL/GenBank/DDBJ databases">
        <title>Draft genome of Simplicispira sp. NY-02.</title>
        <authorList>
            <person name="Im W.T."/>
        </authorList>
    </citation>
    <scope>NUCLEOTIDE SEQUENCE [LARGE SCALE GENOMIC DNA]</scope>
    <source>
        <strain evidence="4 5">NY-02</strain>
    </source>
</reference>
<protein>
    <submittedName>
        <fullName evidence="4">Transporter</fullName>
    </submittedName>
</protein>
<feature type="signal peptide" evidence="2">
    <location>
        <begin position="1"/>
        <end position="28"/>
    </location>
</feature>
<evidence type="ECO:0000256" key="1">
    <source>
        <dbReference type="ARBA" id="ARBA00008769"/>
    </source>
</evidence>
<dbReference type="GO" id="GO:0008643">
    <property type="term" value="P:carbohydrate transport"/>
    <property type="evidence" value="ECO:0007669"/>
    <property type="project" value="InterPro"/>
</dbReference>
<name>A0A398C641_9BURK</name>